<dbReference type="PANTHER" id="PTHR47156">
    <property type="entry name" value="PROTEIN CBG20824"/>
    <property type="match status" value="1"/>
</dbReference>
<dbReference type="VEuPathDB" id="CryptoDB:Vbra_5229"/>
<dbReference type="InterPro" id="IPR052667">
    <property type="entry name" value="E3_ubiquitin-ligase_RING"/>
</dbReference>
<evidence type="ECO:0000256" key="1">
    <source>
        <dbReference type="ARBA" id="ARBA00022723"/>
    </source>
</evidence>
<evidence type="ECO:0000256" key="3">
    <source>
        <dbReference type="ARBA" id="ARBA00022833"/>
    </source>
</evidence>
<gene>
    <name evidence="6" type="ORF">Vbra_5229</name>
</gene>
<keyword evidence="2 4" id="KW-0863">Zinc-finger</keyword>
<dbReference type="Pfam" id="PF13445">
    <property type="entry name" value="zf-RING_UBOX"/>
    <property type="match status" value="1"/>
</dbReference>
<dbReference type="OrthoDB" id="448632at2759"/>
<dbReference type="PANTHER" id="PTHR47156:SF10">
    <property type="entry name" value="E3 UBIQUITIN-PROTEIN LIGASE TRIM-21-RELATED"/>
    <property type="match status" value="1"/>
</dbReference>
<dbReference type="InterPro" id="IPR001841">
    <property type="entry name" value="Znf_RING"/>
</dbReference>
<dbReference type="GO" id="GO:0008270">
    <property type="term" value="F:zinc ion binding"/>
    <property type="evidence" value="ECO:0007669"/>
    <property type="project" value="UniProtKB-KW"/>
</dbReference>
<evidence type="ECO:0000256" key="2">
    <source>
        <dbReference type="ARBA" id="ARBA00022771"/>
    </source>
</evidence>
<reference evidence="6 7" key="1">
    <citation type="submission" date="2014-11" db="EMBL/GenBank/DDBJ databases">
        <authorList>
            <person name="Zhu J."/>
            <person name="Qi W."/>
            <person name="Song R."/>
        </authorList>
    </citation>
    <scope>NUCLEOTIDE SEQUENCE [LARGE SCALE GENOMIC DNA]</scope>
</reference>
<dbReference type="InParanoid" id="A0A0G4END5"/>
<dbReference type="InterPro" id="IPR013083">
    <property type="entry name" value="Znf_RING/FYVE/PHD"/>
</dbReference>
<dbReference type="PROSITE" id="PS00518">
    <property type="entry name" value="ZF_RING_1"/>
    <property type="match status" value="1"/>
</dbReference>
<protein>
    <recommendedName>
        <fullName evidence="5">RING-type domain-containing protein</fullName>
    </recommendedName>
</protein>
<dbReference type="EMBL" id="CDMY01000268">
    <property type="protein sequence ID" value="CEL98341.1"/>
    <property type="molecule type" value="Genomic_DNA"/>
</dbReference>
<dbReference type="PROSITE" id="PS50089">
    <property type="entry name" value="ZF_RING_2"/>
    <property type="match status" value="1"/>
</dbReference>
<keyword evidence="1" id="KW-0479">Metal-binding</keyword>
<keyword evidence="7" id="KW-1185">Reference proteome</keyword>
<evidence type="ECO:0000313" key="6">
    <source>
        <dbReference type="EMBL" id="CEL98341.1"/>
    </source>
</evidence>
<dbReference type="InterPro" id="IPR006571">
    <property type="entry name" value="TLDc_dom"/>
</dbReference>
<dbReference type="Proteomes" id="UP000041254">
    <property type="component" value="Unassembled WGS sequence"/>
</dbReference>
<dbReference type="STRING" id="1169540.A0A0G4END5"/>
<dbReference type="AlphaFoldDB" id="A0A0G4END5"/>
<feature type="domain" description="RING-type" evidence="5">
    <location>
        <begin position="15"/>
        <end position="59"/>
    </location>
</feature>
<accession>A0A0G4END5</accession>
<dbReference type="PhylomeDB" id="A0A0G4END5"/>
<name>A0A0G4END5_VITBC</name>
<dbReference type="SUPFAM" id="SSF57850">
    <property type="entry name" value="RING/U-box"/>
    <property type="match status" value="1"/>
</dbReference>
<proteinExistence type="predicted"/>
<dbReference type="InterPro" id="IPR027370">
    <property type="entry name" value="Znf-RING_euk"/>
</dbReference>
<evidence type="ECO:0000313" key="7">
    <source>
        <dbReference type="Proteomes" id="UP000041254"/>
    </source>
</evidence>
<sequence>MAAARGCGDEQHLSCEICTIAYTSTGRRTPQVLRCGHSYCADCVRDLQRRAANNTISCPNRCGVTTPADVDVPKNYPLAAAIEAKEAQERHRMATLYKCATAAYSLSLAEAPIESSTLNRMQGIFINKWVGGHTTSLRSLYRSSRDGPSYGDLLRCVGDTSGLVFVIRKDTYVFGAFIRAALELPHYPRGMNEYECDVWYFSLAGHFDTPTKMEGSRMVGVAGREGTVYGVAKLGIGRRFDRWLWLGYEGGAADDMRRCRHGVPSDDVPGVYVGVRDEYDRALFGCSIDFMADEVEVLTAV</sequence>
<dbReference type="SMART" id="SM00184">
    <property type="entry name" value="RING"/>
    <property type="match status" value="1"/>
</dbReference>
<evidence type="ECO:0000259" key="5">
    <source>
        <dbReference type="PROSITE" id="PS50089"/>
    </source>
</evidence>
<dbReference type="Pfam" id="PF07534">
    <property type="entry name" value="TLD"/>
    <property type="match status" value="1"/>
</dbReference>
<evidence type="ECO:0000256" key="4">
    <source>
        <dbReference type="PROSITE-ProRule" id="PRU00175"/>
    </source>
</evidence>
<organism evidence="6 7">
    <name type="scientific">Vitrella brassicaformis (strain CCMP3155)</name>
    <dbReference type="NCBI Taxonomy" id="1169540"/>
    <lineage>
        <taxon>Eukaryota</taxon>
        <taxon>Sar</taxon>
        <taxon>Alveolata</taxon>
        <taxon>Colpodellida</taxon>
        <taxon>Vitrellaceae</taxon>
        <taxon>Vitrella</taxon>
    </lineage>
</organism>
<keyword evidence="3" id="KW-0862">Zinc</keyword>
<dbReference type="InterPro" id="IPR017907">
    <property type="entry name" value="Znf_RING_CS"/>
</dbReference>
<dbReference type="Gene3D" id="3.30.40.10">
    <property type="entry name" value="Zinc/RING finger domain, C3HC4 (zinc finger)"/>
    <property type="match status" value="1"/>
</dbReference>